<evidence type="ECO:0000256" key="2">
    <source>
        <dbReference type="ARBA" id="ARBA00022527"/>
    </source>
</evidence>
<keyword evidence="7" id="KW-0067">ATP-binding</keyword>
<dbReference type="InterPro" id="IPR005543">
    <property type="entry name" value="PASTA_dom"/>
</dbReference>
<dbReference type="Gene3D" id="3.30.200.20">
    <property type="entry name" value="Phosphorylase Kinase, domain 1"/>
    <property type="match status" value="1"/>
</dbReference>
<dbReference type="GO" id="GO:0004674">
    <property type="term" value="F:protein serine/threonine kinase activity"/>
    <property type="evidence" value="ECO:0007669"/>
    <property type="project" value="UniProtKB-KW"/>
</dbReference>
<gene>
    <name evidence="14" type="ORF">GTW58_02670</name>
</gene>
<keyword evidence="11" id="KW-0812">Transmembrane</keyword>
<keyword evidence="6 14" id="KW-0418">Kinase</keyword>
<dbReference type="InterPro" id="IPR011009">
    <property type="entry name" value="Kinase-like_dom_sf"/>
</dbReference>
<feature type="compositionally biased region" description="Gly residues" evidence="10">
    <location>
        <begin position="387"/>
        <end position="398"/>
    </location>
</feature>
<evidence type="ECO:0000256" key="5">
    <source>
        <dbReference type="ARBA" id="ARBA00022741"/>
    </source>
</evidence>
<dbReference type="Pfam" id="PF03793">
    <property type="entry name" value="PASTA"/>
    <property type="match status" value="3"/>
</dbReference>
<keyword evidence="3" id="KW-0808">Transferase</keyword>
<keyword evidence="2" id="KW-0723">Serine/threonine-protein kinase</keyword>
<dbReference type="GO" id="GO:0005524">
    <property type="term" value="F:ATP binding"/>
    <property type="evidence" value="ECO:0007669"/>
    <property type="project" value="UniProtKB-KW"/>
</dbReference>
<keyword evidence="11" id="KW-0472">Membrane</keyword>
<keyword evidence="15" id="KW-1185">Reference proteome</keyword>
<dbReference type="RefSeq" id="WP_157980424.1">
    <property type="nucleotide sequence ID" value="NZ_JAAVUN010000003.1"/>
</dbReference>
<evidence type="ECO:0000256" key="10">
    <source>
        <dbReference type="SAM" id="MobiDB-lite"/>
    </source>
</evidence>
<evidence type="ECO:0000256" key="11">
    <source>
        <dbReference type="SAM" id="Phobius"/>
    </source>
</evidence>
<evidence type="ECO:0000256" key="8">
    <source>
        <dbReference type="ARBA" id="ARBA00047899"/>
    </source>
</evidence>
<feature type="compositionally biased region" description="Low complexity" evidence="10">
    <location>
        <begin position="413"/>
        <end position="423"/>
    </location>
</feature>
<dbReference type="FunFam" id="3.30.200.20:FF:000035">
    <property type="entry name" value="Serine/threonine protein kinase Stk1"/>
    <property type="match status" value="1"/>
</dbReference>
<accession>A0A846TI77</accession>
<dbReference type="CDD" id="cd06577">
    <property type="entry name" value="PASTA_pknB"/>
    <property type="match status" value="3"/>
</dbReference>
<keyword evidence="11" id="KW-1133">Transmembrane helix</keyword>
<protein>
    <recommendedName>
        <fullName evidence="1">non-specific serine/threonine protein kinase</fullName>
        <ecNumber evidence="1">2.7.11.1</ecNumber>
    </recommendedName>
</protein>
<comment type="catalytic activity">
    <reaction evidence="8">
        <text>L-threonyl-[protein] + ATP = O-phospho-L-threonyl-[protein] + ADP + H(+)</text>
        <dbReference type="Rhea" id="RHEA:46608"/>
        <dbReference type="Rhea" id="RHEA-COMP:11060"/>
        <dbReference type="Rhea" id="RHEA-COMP:11605"/>
        <dbReference type="ChEBI" id="CHEBI:15378"/>
        <dbReference type="ChEBI" id="CHEBI:30013"/>
        <dbReference type="ChEBI" id="CHEBI:30616"/>
        <dbReference type="ChEBI" id="CHEBI:61977"/>
        <dbReference type="ChEBI" id="CHEBI:456216"/>
        <dbReference type="EC" id="2.7.11.1"/>
    </reaction>
</comment>
<evidence type="ECO:0000313" key="14">
    <source>
        <dbReference type="EMBL" id="NKE08868.1"/>
    </source>
</evidence>
<dbReference type="Proteomes" id="UP000521379">
    <property type="component" value="Unassembled WGS sequence"/>
</dbReference>
<dbReference type="SMART" id="SM00220">
    <property type="entry name" value="S_TKc"/>
    <property type="match status" value="1"/>
</dbReference>
<comment type="caution">
    <text evidence="14">The sequence shown here is derived from an EMBL/GenBank/DDBJ whole genome shotgun (WGS) entry which is preliminary data.</text>
</comment>
<sequence length="664" mass="68936">MQRAQEDHLTGTVLESRYTVGPRMARGGTGGVYRAVDQRLDRTVAVKIMHPHLTEDPAFVGRFAREARAAAQLSHPHVVAVLDQGETPDGLVYLVMEYVEGGTLRDVLHRKGFLTPSQAFSILAQMLDGLASAHRAGLVHRDIKPENVLMRTDGTVKVADFGLSRGADQHTTTGAVLGTVAYAAPELVLEKPVGTRADVYSVGILVWEMLAGRRPFEGGPLSLARAHAEQAVPALEESVDGIDPLISQMLARWTAKVEDQRPADASHLVQDLADLRRQLNADALTHVPAGWEQGPGPLAPVVADPGASVLPPTAPATGPVEELRSSGSLPTAPSTTPPAEAPTEAITTATAHASTGTAPKTLGVFDDTTSLTGLHTATSPTVSEEGLGFGGAGRGGGSTASSVWHDDGGAAGSGSTTSSGHATPSDRAKPSDPTKPTVKLIRWSVLKVGVALALTVLLVCLAAFMGWLLGSGSFRTEVVPAVYGTSTEQAQSLVENQGFGNVRVYEQSSTELPAGSVLGTEPAEGTQMRVGEQLSILVSSGPAQVSVPALEGLEQQEATSRLENAGLSTGQITTEFSSSAEGTVIAASPTQSTQVDEGSSVDLTISAGSEPTEVPNVVGADINDATSQLEDLGFTVTREDVAGGRLGRVITQSQDGTTITLRVI</sequence>
<evidence type="ECO:0000313" key="15">
    <source>
        <dbReference type="Proteomes" id="UP000521379"/>
    </source>
</evidence>
<keyword evidence="4" id="KW-0677">Repeat</keyword>
<dbReference type="EMBL" id="JAAVUN010000003">
    <property type="protein sequence ID" value="NKE08868.1"/>
    <property type="molecule type" value="Genomic_DNA"/>
</dbReference>
<feature type="transmembrane region" description="Helical" evidence="11">
    <location>
        <begin position="445"/>
        <end position="469"/>
    </location>
</feature>
<evidence type="ECO:0000256" key="1">
    <source>
        <dbReference type="ARBA" id="ARBA00012513"/>
    </source>
</evidence>
<dbReference type="SUPFAM" id="SSF56112">
    <property type="entry name" value="Protein kinase-like (PK-like)"/>
    <property type="match status" value="1"/>
</dbReference>
<proteinExistence type="predicted"/>
<dbReference type="CDD" id="cd14014">
    <property type="entry name" value="STKc_PknB_like"/>
    <property type="match status" value="1"/>
</dbReference>
<evidence type="ECO:0000259" key="13">
    <source>
        <dbReference type="PROSITE" id="PS51178"/>
    </source>
</evidence>
<dbReference type="Gene3D" id="1.10.510.10">
    <property type="entry name" value="Transferase(Phosphotransferase) domain 1"/>
    <property type="match status" value="1"/>
</dbReference>
<evidence type="ECO:0000256" key="3">
    <source>
        <dbReference type="ARBA" id="ARBA00022679"/>
    </source>
</evidence>
<dbReference type="PROSITE" id="PS50011">
    <property type="entry name" value="PROTEIN_KINASE_DOM"/>
    <property type="match status" value="1"/>
</dbReference>
<dbReference type="PANTHER" id="PTHR43289">
    <property type="entry name" value="MITOGEN-ACTIVATED PROTEIN KINASE KINASE KINASE 20-RELATED"/>
    <property type="match status" value="1"/>
</dbReference>
<feature type="region of interest" description="Disordered" evidence="10">
    <location>
        <begin position="287"/>
        <end position="342"/>
    </location>
</feature>
<dbReference type="Gene3D" id="3.30.10.20">
    <property type="match status" value="3"/>
</dbReference>
<evidence type="ECO:0000256" key="7">
    <source>
        <dbReference type="ARBA" id="ARBA00022840"/>
    </source>
</evidence>
<dbReference type="InterPro" id="IPR000719">
    <property type="entry name" value="Prot_kinase_dom"/>
</dbReference>
<dbReference type="AlphaFoldDB" id="A0A846TI77"/>
<evidence type="ECO:0000259" key="12">
    <source>
        <dbReference type="PROSITE" id="PS50011"/>
    </source>
</evidence>
<feature type="domain" description="PASTA" evidence="13">
    <location>
        <begin position="541"/>
        <end position="607"/>
    </location>
</feature>
<comment type="catalytic activity">
    <reaction evidence="9">
        <text>L-seryl-[protein] + ATP = O-phospho-L-seryl-[protein] + ADP + H(+)</text>
        <dbReference type="Rhea" id="RHEA:17989"/>
        <dbReference type="Rhea" id="RHEA-COMP:9863"/>
        <dbReference type="Rhea" id="RHEA-COMP:11604"/>
        <dbReference type="ChEBI" id="CHEBI:15378"/>
        <dbReference type="ChEBI" id="CHEBI:29999"/>
        <dbReference type="ChEBI" id="CHEBI:30616"/>
        <dbReference type="ChEBI" id="CHEBI:83421"/>
        <dbReference type="ChEBI" id="CHEBI:456216"/>
        <dbReference type="EC" id="2.7.11.1"/>
    </reaction>
</comment>
<dbReference type="PROSITE" id="PS00108">
    <property type="entry name" value="PROTEIN_KINASE_ST"/>
    <property type="match status" value="1"/>
</dbReference>
<reference evidence="14 15" key="1">
    <citation type="submission" date="2020-02" db="EMBL/GenBank/DDBJ databases">
        <authorList>
            <person name="Sun Q."/>
        </authorList>
    </citation>
    <scope>NUCLEOTIDE SEQUENCE [LARGE SCALE GENOMIC DNA]</scope>
    <source>
        <strain evidence="14 15">YIM 13062</strain>
    </source>
</reference>
<evidence type="ECO:0000256" key="9">
    <source>
        <dbReference type="ARBA" id="ARBA00048679"/>
    </source>
</evidence>
<feature type="region of interest" description="Disordered" evidence="10">
    <location>
        <begin position="375"/>
        <end position="435"/>
    </location>
</feature>
<dbReference type="InterPro" id="IPR008271">
    <property type="entry name" value="Ser/Thr_kinase_AS"/>
</dbReference>
<dbReference type="PANTHER" id="PTHR43289:SF6">
    <property type="entry name" value="SERINE_THREONINE-PROTEIN KINASE NEKL-3"/>
    <property type="match status" value="1"/>
</dbReference>
<organism evidence="14 15">
    <name type="scientific">Kocuria subflava</name>
    <dbReference type="NCBI Taxonomy" id="1736139"/>
    <lineage>
        <taxon>Bacteria</taxon>
        <taxon>Bacillati</taxon>
        <taxon>Actinomycetota</taxon>
        <taxon>Actinomycetes</taxon>
        <taxon>Micrococcales</taxon>
        <taxon>Micrococcaceae</taxon>
        <taxon>Kocuria</taxon>
    </lineage>
</organism>
<name>A0A846TI77_9MICC</name>
<feature type="domain" description="PASTA" evidence="13">
    <location>
        <begin position="475"/>
        <end position="540"/>
    </location>
</feature>
<feature type="domain" description="Protein kinase" evidence="12">
    <location>
        <begin position="18"/>
        <end position="273"/>
    </location>
</feature>
<feature type="domain" description="PASTA" evidence="13">
    <location>
        <begin position="608"/>
        <end position="664"/>
    </location>
</feature>
<evidence type="ECO:0000256" key="4">
    <source>
        <dbReference type="ARBA" id="ARBA00022737"/>
    </source>
</evidence>
<dbReference type="PROSITE" id="PS51178">
    <property type="entry name" value="PASTA"/>
    <property type="match status" value="3"/>
</dbReference>
<dbReference type="EC" id="2.7.11.1" evidence="1"/>
<dbReference type="SMART" id="SM00740">
    <property type="entry name" value="PASTA"/>
    <property type="match status" value="3"/>
</dbReference>
<keyword evidence="5" id="KW-0547">Nucleotide-binding</keyword>
<evidence type="ECO:0000256" key="6">
    <source>
        <dbReference type="ARBA" id="ARBA00022777"/>
    </source>
</evidence>
<dbReference type="Pfam" id="PF00069">
    <property type="entry name" value="Pkinase"/>
    <property type="match status" value="1"/>
</dbReference>